<sequence length="118" mass="13124">MSILENNERIEALRERKQINDNQQFLMQSAQRRRDHEYRMAVLGDVSYWGWLVVLVALIAGFGGWWLRGTIAPTSANDKSGIFTGTTQLNSQGGRLSVTSNQVNQSGGTLPGISNRSQ</sequence>
<dbReference type="RefSeq" id="WP_012167612.1">
    <property type="nucleotide sequence ID" value="NC_009928.1"/>
</dbReference>
<dbReference type="EMBL" id="CP000840">
    <property type="protein sequence ID" value="ABW32298.1"/>
    <property type="molecule type" value="Genomic_DNA"/>
</dbReference>
<keyword evidence="2" id="KW-1133">Transmembrane helix</keyword>
<evidence type="ECO:0000313" key="3">
    <source>
        <dbReference type="EMBL" id="ABW32298.1"/>
    </source>
</evidence>
<dbReference type="HOGENOM" id="CLU_2067949_0_0_3"/>
<dbReference type="KEGG" id="amr:AM1_C0371"/>
<reference evidence="3 4" key="1">
    <citation type="journal article" date="2008" name="Proc. Natl. Acad. Sci. U.S.A.">
        <title>Niche adaptation and genome expansion in the chlorophyll d-producing cyanobacterium Acaryochloris marina.</title>
        <authorList>
            <person name="Swingley W.D."/>
            <person name="Chen M."/>
            <person name="Cheung P.C."/>
            <person name="Conrad A.L."/>
            <person name="Dejesa L.C."/>
            <person name="Hao J."/>
            <person name="Honchak B.M."/>
            <person name="Karbach L.E."/>
            <person name="Kurdoglu A."/>
            <person name="Lahiri S."/>
            <person name="Mastrian S.D."/>
            <person name="Miyashita H."/>
            <person name="Page L."/>
            <person name="Ramakrishna P."/>
            <person name="Satoh S."/>
            <person name="Sattley W.M."/>
            <person name="Shimada Y."/>
            <person name="Taylor H.L."/>
            <person name="Tomo T."/>
            <person name="Tsuchiya T."/>
            <person name="Wang Z.T."/>
            <person name="Raymond J."/>
            <person name="Mimuro M."/>
            <person name="Blankenship R.E."/>
            <person name="Touchman J.W."/>
        </authorList>
    </citation>
    <scope>NUCLEOTIDE SEQUENCE [LARGE SCALE GENOMIC DNA]</scope>
    <source>
        <strain evidence="4">MBIC 11017</strain>
        <plasmid evidence="4">Plasmid pREB3</plasmid>
    </source>
</reference>
<proteinExistence type="predicted"/>
<evidence type="ECO:0000256" key="1">
    <source>
        <dbReference type="SAM" id="MobiDB-lite"/>
    </source>
</evidence>
<accession>A8ZN99</accession>
<evidence type="ECO:0000256" key="2">
    <source>
        <dbReference type="SAM" id="Phobius"/>
    </source>
</evidence>
<evidence type="ECO:0000313" key="4">
    <source>
        <dbReference type="Proteomes" id="UP000000268"/>
    </source>
</evidence>
<protein>
    <submittedName>
        <fullName evidence="3">Uncharacterized protein</fullName>
    </submittedName>
</protein>
<keyword evidence="2" id="KW-0472">Membrane</keyword>
<feature type="region of interest" description="Disordered" evidence="1">
    <location>
        <begin position="92"/>
        <end position="118"/>
    </location>
</feature>
<keyword evidence="2" id="KW-0812">Transmembrane</keyword>
<gene>
    <name evidence="3" type="ordered locus">AM1_C0371</name>
</gene>
<organism evidence="3 4">
    <name type="scientific">Acaryochloris marina (strain MBIC 11017)</name>
    <dbReference type="NCBI Taxonomy" id="329726"/>
    <lineage>
        <taxon>Bacteria</taxon>
        <taxon>Bacillati</taxon>
        <taxon>Cyanobacteriota</taxon>
        <taxon>Cyanophyceae</taxon>
        <taxon>Acaryochloridales</taxon>
        <taxon>Acaryochloridaceae</taxon>
        <taxon>Acaryochloris</taxon>
    </lineage>
</organism>
<feature type="transmembrane region" description="Helical" evidence="2">
    <location>
        <begin position="48"/>
        <end position="67"/>
    </location>
</feature>
<keyword evidence="3" id="KW-0614">Plasmid</keyword>
<keyword evidence="4" id="KW-1185">Reference proteome</keyword>
<name>A8ZN99_ACAM1</name>
<dbReference type="AlphaFoldDB" id="A8ZN99"/>
<dbReference type="Proteomes" id="UP000000268">
    <property type="component" value="Plasmid pREB3"/>
</dbReference>
<geneLocation type="plasmid" evidence="3 4">
    <name>pREB3</name>
</geneLocation>